<evidence type="ECO:0000313" key="1">
    <source>
        <dbReference type="EMBL" id="GEU64664.1"/>
    </source>
</evidence>
<proteinExistence type="predicted"/>
<comment type="caution">
    <text evidence="1">The sequence shown here is derived from an EMBL/GenBank/DDBJ whole genome shotgun (WGS) entry which is preliminary data.</text>
</comment>
<reference evidence="1" key="1">
    <citation type="journal article" date="2019" name="Sci. Rep.">
        <title>Draft genome of Tanacetum cinerariifolium, the natural source of mosquito coil.</title>
        <authorList>
            <person name="Yamashiro T."/>
            <person name="Shiraishi A."/>
            <person name="Satake H."/>
            <person name="Nakayama K."/>
        </authorList>
    </citation>
    <scope>NUCLEOTIDE SEQUENCE</scope>
</reference>
<accession>A0A6L2LWI5</accession>
<gene>
    <name evidence="1" type="ORF">Tci_036642</name>
</gene>
<dbReference type="EMBL" id="BKCJ010005060">
    <property type="protein sequence ID" value="GEU64664.1"/>
    <property type="molecule type" value="Genomic_DNA"/>
</dbReference>
<sequence length="223" mass="25720">MTYCMIILSQFKPHVKDSKAKKVAENHDQLALVANSYAHPSQSHASLSYSHSPQPYYVTHPSYVIDYEDDYQREIQGDGKEDKLLTLKELNATVIMMARIQPTDDKSDTEPTYDVELISEDFKVREDVYLDDIVTLEEKLKSHERVVFKISHSPQTILMLGIKPNSFYDPNMEAGFGYMSPKHLKKTIEAQLKMYNGKNLKYHDLKVNLPVSEKTFEDVKKVN</sequence>
<organism evidence="1">
    <name type="scientific">Tanacetum cinerariifolium</name>
    <name type="common">Dalmatian daisy</name>
    <name type="synonym">Chrysanthemum cinerariifolium</name>
    <dbReference type="NCBI Taxonomy" id="118510"/>
    <lineage>
        <taxon>Eukaryota</taxon>
        <taxon>Viridiplantae</taxon>
        <taxon>Streptophyta</taxon>
        <taxon>Embryophyta</taxon>
        <taxon>Tracheophyta</taxon>
        <taxon>Spermatophyta</taxon>
        <taxon>Magnoliopsida</taxon>
        <taxon>eudicotyledons</taxon>
        <taxon>Gunneridae</taxon>
        <taxon>Pentapetalae</taxon>
        <taxon>asterids</taxon>
        <taxon>campanulids</taxon>
        <taxon>Asterales</taxon>
        <taxon>Asteraceae</taxon>
        <taxon>Asteroideae</taxon>
        <taxon>Anthemideae</taxon>
        <taxon>Anthemidinae</taxon>
        <taxon>Tanacetum</taxon>
    </lineage>
</organism>
<name>A0A6L2LWI5_TANCI</name>
<dbReference type="AlphaFoldDB" id="A0A6L2LWI5"/>
<protein>
    <submittedName>
        <fullName evidence="1">Uncharacterized protein</fullName>
    </submittedName>
</protein>